<feature type="region of interest" description="Disordered" evidence="1">
    <location>
        <begin position="164"/>
        <end position="185"/>
    </location>
</feature>
<feature type="compositionally biased region" description="Polar residues" evidence="1">
    <location>
        <begin position="165"/>
        <end position="175"/>
    </location>
</feature>
<proteinExistence type="predicted"/>
<accession>A0A7J8B1M9</accession>
<name>A0A7J8B1M9_PIPKU</name>
<organism evidence="2 3">
    <name type="scientific">Pipistrellus kuhlii</name>
    <name type="common">Kuhl's pipistrelle</name>
    <dbReference type="NCBI Taxonomy" id="59472"/>
    <lineage>
        <taxon>Eukaryota</taxon>
        <taxon>Metazoa</taxon>
        <taxon>Chordata</taxon>
        <taxon>Craniata</taxon>
        <taxon>Vertebrata</taxon>
        <taxon>Euteleostomi</taxon>
        <taxon>Mammalia</taxon>
        <taxon>Eutheria</taxon>
        <taxon>Laurasiatheria</taxon>
        <taxon>Chiroptera</taxon>
        <taxon>Yangochiroptera</taxon>
        <taxon>Vespertilionidae</taxon>
        <taxon>Pipistrellus</taxon>
    </lineage>
</organism>
<protein>
    <submittedName>
        <fullName evidence="2">Uncharacterized protein</fullName>
    </submittedName>
</protein>
<evidence type="ECO:0000313" key="2">
    <source>
        <dbReference type="EMBL" id="KAF6392574.1"/>
    </source>
</evidence>
<feature type="region of interest" description="Disordered" evidence="1">
    <location>
        <begin position="109"/>
        <end position="138"/>
    </location>
</feature>
<keyword evidence="3" id="KW-1185">Reference proteome</keyword>
<evidence type="ECO:0000256" key="1">
    <source>
        <dbReference type="SAM" id="MobiDB-lite"/>
    </source>
</evidence>
<dbReference type="Proteomes" id="UP000558488">
    <property type="component" value="Unassembled WGS sequence"/>
</dbReference>
<evidence type="ECO:0000313" key="3">
    <source>
        <dbReference type="Proteomes" id="UP000558488"/>
    </source>
</evidence>
<sequence>MSQAQERPMVCVREVVSQIHLLGHFLGKPICLTLLTRLPPLTALVHLPNLLPSLRPSYLSLSLTNTSSLGCRNHPWGPCLNSHQLSSMVNSRLEQRSLWYLLLGSTAQTAPRGPPSTPNASLSSLAPSPGGPDIQEPAGHRDIIQTVLSCQHIFLLPPRVEKGMMSQSLPSQNPERTARSAEWGV</sequence>
<comment type="caution">
    <text evidence="2">The sequence shown here is derived from an EMBL/GenBank/DDBJ whole genome shotgun (WGS) entry which is preliminary data.</text>
</comment>
<reference evidence="2 3" key="1">
    <citation type="journal article" date="2020" name="Nature">
        <title>Six reference-quality genomes reveal evolution of bat adaptations.</title>
        <authorList>
            <person name="Jebb D."/>
            <person name="Huang Z."/>
            <person name="Pippel M."/>
            <person name="Hughes G.M."/>
            <person name="Lavrichenko K."/>
            <person name="Devanna P."/>
            <person name="Winkler S."/>
            <person name="Jermiin L.S."/>
            <person name="Skirmuntt E.C."/>
            <person name="Katzourakis A."/>
            <person name="Burkitt-Gray L."/>
            <person name="Ray D.A."/>
            <person name="Sullivan K.A.M."/>
            <person name="Roscito J.G."/>
            <person name="Kirilenko B.M."/>
            <person name="Davalos L.M."/>
            <person name="Corthals A.P."/>
            <person name="Power M.L."/>
            <person name="Jones G."/>
            <person name="Ransome R.D."/>
            <person name="Dechmann D.K.N."/>
            <person name="Locatelli A.G."/>
            <person name="Puechmaille S.J."/>
            <person name="Fedrigo O."/>
            <person name="Jarvis E.D."/>
            <person name="Hiller M."/>
            <person name="Vernes S.C."/>
            <person name="Myers E.W."/>
            <person name="Teeling E.C."/>
        </authorList>
    </citation>
    <scope>NUCLEOTIDE SEQUENCE [LARGE SCALE GENOMIC DNA]</scope>
    <source>
        <strain evidence="2">MPipKuh1</strain>
        <tissue evidence="2">Flight muscle</tissue>
    </source>
</reference>
<gene>
    <name evidence="2" type="ORF">mPipKuh1_007775</name>
</gene>
<feature type="compositionally biased region" description="Low complexity" evidence="1">
    <location>
        <begin position="118"/>
        <end position="132"/>
    </location>
</feature>
<dbReference type="AlphaFoldDB" id="A0A7J8B1M9"/>
<dbReference type="EMBL" id="JACAGB010000001">
    <property type="protein sequence ID" value="KAF6392574.1"/>
    <property type="molecule type" value="Genomic_DNA"/>
</dbReference>